<proteinExistence type="predicted"/>
<feature type="region of interest" description="Disordered" evidence="1">
    <location>
        <begin position="119"/>
        <end position="139"/>
    </location>
</feature>
<evidence type="ECO:0000313" key="3">
    <source>
        <dbReference type="Proteomes" id="UP001152049"/>
    </source>
</evidence>
<accession>A0A9W8SHG8</accession>
<keyword evidence="3" id="KW-1185">Reference proteome</keyword>
<gene>
    <name evidence="2" type="ORF">NW762_000215</name>
</gene>
<protein>
    <submittedName>
        <fullName evidence="2">Uncharacterized protein</fullName>
    </submittedName>
</protein>
<comment type="caution">
    <text evidence="2">The sequence shown here is derived from an EMBL/GenBank/DDBJ whole genome shotgun (WGS) entry which is preliminary data.</text>
</comment>
<dbReference type="Proteomes" id="UP001152049">
    <property type="component" value="Unassembled WGS sequence"/>
</dbReference>
<sequence>MKWQVHEICLDHDSTLSINSDSPMLINPLPTLHSVLSASLRQQDLALASRITTIMCTETVAQCPVCLDTVTLQWKYCMPYLKTSLEVRREDEGLIPPSSWFTSHKPGITQKVTQGLTAEACPNDDCPSKIPPEEKNEKK</sequence>
<evidence type="ECO:0000313" key="2">
    <source>
        <dbReference type="EMBL" id="KAJ4271511.1"/>
    </source>
</evidence>
<evidence type="ECO:0000256" key="1">
    <source>
        <dbReference type="SAM" id="MobiDB-lite"/>
    </source>
</evidence>
<organism evidence="2 3">
    <name type="scientific">Fusarium torreyae</name>
    <dbReference type="NCBI Taxonomy" id="1237075"/>
    <lineage>
        <taxon>Eukaryota</taxon>
        <taxon>Fungi</taxon>
        <taxon>Dikarya</taxon>
        <taxon>Ascomycota</taxon>
        <taxon>Pezizomycotina</taxon>
        <taxon>Sordariomycetes</taxon>
        <taxon>Hypocreomycetidae</taxon>
        <taxon>Hypocreales</taxon>
        <taxon>Nectriaceae</taxon>
        <taxon>Fusarium</taxon>
    </lineage>
</organism>
<name>A0A9W8SHG8_9HYPO</name>
<dbReference type="OrthoDB" id="5100406at2759"/>
<reference evidence="2" key="1">
    <citation type="submission" date="2022-09" db="EMBL/GenBank/DDBJ databases">
        <title>Fusarium specimens isolated from Avocado Roots.</title>
        <authorList>
            <person name="Stajich J."/>
            <person name="Roper C."/>
            <person name="Heimlech-Rivalta G."/>
        </authorList>
    </citation>
    <scope>NUCLEOTIDE SEQUENCE</scope>
    <source>
        <strain evidence="2">CF00136</strain>
    </source>
</reference>
<dbReference type="EMBL" id="JAOQAZ010000001">
    <property type="protein sequence ID" value="KAJ4271511.1"/>
    <property type="molecule type" value="Genomic_DNA"/>
</dbReference>
<dbReference type="AlphaFoldDB" id="A0A9W8SHG8"/>